<gene>
    <name evidence="1" type="ORF">H310_05360</name>
</gene>
<organism evidence="1">
    <name type="scientific">Aphanomyces invadans</name>
    <dbReference type="NCBI Taxonomy" id="157072"/>
    <lineage>
        <taxon>Eukaryota</taxon>
        <taxon>Sar</taxon>
        <taxon>Stramenopiles</taxon>
        <taxon>Oomycota</taxon>
        <taxon>Saprolegniomycetes</taxon>
        <taxon>Saprolegniales</taxon>
        <taxon>Verrucalvaceae</taxon>
        <taxon>Aphanomyces</taxon>
    </lineage>
</organism>
<dbReference type="AlphaFoldDB" id="A0A024U9I1"/>
<dbReference type="EMBL" id="KI913960">
    <property type="protein sequence ID" value="ETW02894.1"/>
    <property type="molecule type" value="Genomic_DNA"/>
</dbReference>
<proteinExistence type="predicted"/>
<sequence>MDTPFTYWINGGMKNRERSAREELEVLQGAAFNAQNRVVEEQSFRRLATRHQQAKYTSPEGFPDVPRQYVKPSHSTERDYATYAANSYTSAIAITELLGKREI</sequence>
<dbReference type="GeneID" id="20082410"/>
<dbReference type="VEuPathDB" id="FungiDB:H310_05360"/>
<dbReference type="RefSeq" id="XP_008868278.1">
    <property type="nucleotide sequence ID" value="XM_008870056.1"/>
</dbReference>
<evidence type="ECO:0000313" key="1">
    <source>
        <dbReference type="EMBL" id="ETW02894.1"/>
    </source>
</evidence>
<dbReference type="eggNOG" id="ENOG502SG7X">
    <property type="taxonomic scope" value="Eukaryota"/>
</dbReference>
<protein>
    <submittedName>
        <fullName evidence="1">Uncharacterized protein</fullName>
    </submittedName>
</protein>
<dbReference type="OrthoDB" id="156350at2759"/>
<accession>A0A024U9I1</accession>
<reference evidence="1" key="1">
    <citation type="submission" date="2013-12" db="EMBL/GenBank/DDBJ databases">
        <title>The Genome Sequence of Aphanomyces invadans NJM9701.</title>
        <authorList>
            <consortium name="The Broad Institute Genomics Platform"/>
            <person name="Russ C."/>
            <person name="Tyler B."/>
            <person name="van West P."/>
            <person name="Dieguez-Uribeondo J."/>
            <person name="Young S.K."/>
            <person name="Zeng Q."/>
            <person name="Gargeya S."/>
            <person name="Fitzgerald M."/>
            <person name="Abouelleil A."/>
            <person name="Alvarado L."/>
            <person name="Chapman S.B."/>
            <person name="Gainer-Dewar J."/>
            <person name="Goldberg J."/>
            <person name="Griggs A."/>
            <person name="Gujja S."/>
            <person name="Hansen M."/>
            <person name="Howarth C."/>
            <person name="Imamovic A."/>
            <person name="Ireland A."/>
            <person name="Larimer J."/>
            <person name="McCowan C."/>
            <person name="Murphy C."/>
            <person name="Pearson M."/>
            <person name="Poon T.W."/>
            <person name="Priest M."/>
            <person name="Roberts A."/>
            <person name="Saif S."/>
            <person name="Shea T."/>
            <person name="Sykes S."/>
            <person name="Wortman J."/>
            <person name="Nusbaum C."/>
            <person name="Birren B."/>
        </authorList>
    </citation>
    <scope>NUCLEOTIDE SEQUENCE [LARGE SCALE GENOMIC DNA]</scope>
    <source>
        <strain evidence="1">NJM9701</strain>
    </source>
</reference>
<name>A0A024U9I1_9STRA</name>